<reference evidence="7 8" key="1">
    <citation type="submission" date="2015-09" db="EMBL/GenBank/DDBJ databases">
        <authorList>
            <consortium name="Swine Surveillance"/>
        </authorList>
    </citation>
    <scope>NUCLEOTIDE SEQUENCE [LARGE SCALE GENOMIC DNA]</scope>
    <source>
        <strain evidence="7 8">CECT 4357</strain>
    </source>
</reference>
<accession>A0A0P1FWF9</accession>
<protein>
    <recommendedName>
        <fullName evidence="6">Ribosomal RNA small subunit methyltransferase G</fullName>
        <ecNumber evidence="6">2.1.1.170</ecNumber>
    </recommendedName>
    <alternativeName>
        <fullName evidence="6">16S rRNA 7-methylguanosine methyltransferase</fullName>
        <shortName evidence="6">16S rRNA m7G methyltransferase</shortName>
    </alternativeName>
</protein>
<comment type="catalytic activity">
    <reaction evidence="6">
        <text>guanosine(527) in 16S rRNA + S-adenosyl-L-methionine = N(7)-methylguanosine(527) in 16S rRNA + S-adenosyl-L-homocysteine</text>
        <dbReference type="Rhea" id="RHEA:42732"/>
        <dbReference type="Rhea" id="RHEA-COMP:10209"/>
        <dbReference type="Rhea" id="RHEA-COMP:10210"/>
        <dbReference type="ChEBI" id="CHEBI:57856"/>
        <dbReference type="ChEBI" id="CHEBI:59789"/>
        <dbReference type="ChEBI" id="CHEBI:74269"/>
        <dbReference type="ChEBI" id="CHEBI:74480"/>
        <dbReference type="EC" id="2.1.1.170"/>
    </reaction>
</comment>
<dbReference type="HAMAP" id="MF_00074">
    <property type="entry name" value="16SrRNA_methyltr_G"/>
    <property type="match status" value="1"/>
</dbReference>
<dbReference type="STRING" id="53501.SAMN04488043_10261"/>
<dbReference type="InterPro" id="IPR029063">
    <property type="entry name" value="SAM-dependent_MTases_sf"/>
</dbReference>
<keyword evidence="3 6" id="KW-0489">Methyltransferase</keyword>
<comment type="subcellular location">
    <subcellularLocation>
        <location evidence="6">Cytoplasm</location>
    </subcellularLocation>
</comment>
<feature type="binding site" evidence="6">
    <location>
        <position position="67"/>
    </location>
    <ligand>
        <name>S-adenosyl-L-methionine</name>
        <dbReference type="ChEBI" id="CHEBI:59789"/>
    </ligand>
</feature>
<keyword evidence="4 6" id="KW-0808">Transferase</keyword>
<evidence type="ECO:0000313" key="7">
    <source>
        <dbReference type="EMBL" id="CUH64982.1"/>
    </source>
</evidence>
<dbReference type="PANTHER" id="PTHR31760">
    <property type="entry name" value="S-ADENOSYL-L-METHIONINE-DEPENDENT METHYLTRANSFERASES SUPERFAMILY PROTEIN"/>
    <property type="match status" value="1"/>
</dbReference>
<keyword evidence="2 6" id="KW-0698">rRNA processing</keyword>
<comment type="caution">
    <text evidence="6">Lacks conserved residue(s) required for the propagation of feature annotation.</text>
</comment>
<evidence type="ECO:0000256" key="2">
    <source>
        <dbReference type="ARBA" id="ARBA00022552"/>
    </source>
</evidence>
<evidence type="ECO:0000313" key="8">
    <source>
        <dbReference type="Proteomes" id="UP000051587"/>
    </source>
</evidence>
<evidence type="ECO:0000256" key="6">
    <source>
        <dbReference type="HAMAP-Rule" id="MF_00074"/>
    </source>
</evidence>
<comment type="function">
    <text evidence="6">Specifically methylates the N7 position of guanine in position 527 of 16S rRNA.</text>
</comment>
<dbReference type="PANTHER" id="PTHR31760:SF0">
    <property type="entry name" value="S-ADENOSYL-L-METHIONINE-DEPENDENT METHYLTRANSFERASES SUPERFAMILY PROTEIN"/>
    <property type="match status" value="1"/>
</dbReference>
<comment type="similarity">
    <text evidence="6">Belongs to the methyltransferase superfamily. RNA methyltransferase RsmG family.</text>
</comment>
<sequence>MRQIGIDVSRETMDRIERYAGLLEKWNSSINLVARSTLENLWNRHIIDSAQMFQYAPKGARNWVDLGSGGGFPGIVIAILAAEHGSEMQVTLVESDTRKVAFLRTVIRETGINALTINERIENISSLQADVVSARALADLTTLLNFADHHLAKNGVALFPKGVNWEKELKDACQTWRFSCQRFKSETDAGAVILRIEDIEHV</sequence>
<feature type="binding site" evidence="6">
    <location>
        <position position="135"/>
    </location>
    <ligand>
        <name>S-adenosyl-L-methionine</name>
        <dbReference type="ChEBI" id="CHEBI:59789"/>
    </ligand>
</feature>
<evidence type="ECO:0000256" key="1">
    <source>
        <dbReference type="ARBA" id="ARBA00022490"/>
    </source>
</evidence>
<keyword evidence="8" id="KW-1185">Reference proteome</keyword>
<gene>
    <name evidence="6 7" type="primary">rsmG</name>
    <name evidence="7" type="ORF">TG4357_01614</name>
</gene>
<proteinExistence type="inferred from homology"/>
<dbReference type="PIRSF" id="PIRSF003078">
    <property type="entry name" value="GidB"/>
    <property type="match status" value="1"/>
</dbReference>
<dbReference type="SUPFAM" id="SSF53335">
    <property type="entry name" value="S-adenosyl-L-methionine-dependent methyltransferases"/>
    <property type="match status" value="1"/>
</dbReference>
<dbReference type="EMBL" id="CYSA01000015">
    <property type="protein sequence ID" value="CUH64982.1"/>
    <property type="molecule type" value="Genomic_DNA"/>
</dbReference>
<dbReference type="EC" id="2.1.1.170" evidence="6"/>
<evidence type="ECO:0000256" key="3">
    <source>
        <dbReference type="ARBA" id="ARBA00022603"/>
    </source>
</evidence>
<feature type="binding site" evidence="6">
    <location>
        <position position="72"/>
    </location>
    <ligand>
        <name>S-adenosyl-L-methionine</name>
        <dbReference type="ChEBI" id="CHEBI:59789"/>
    </ligand>
</feature>
<dbReference type="InterPro" id="IPR003682">
    <property type="entry name" value="rRNA_ssu_MeTfrase_G"/>
</dbReference>
<dbReference type="RefSeq" id="WP_306345482.1">
    <property type="nucleotide sequence ID" value="NZ_CP051181.1"/>
</dbReference>
<dbReference type="NCBIfam" id="TIGR00138">
    <property type="entry name" value="rsmG_gidB"/>
    <property type="match status" value="1"/>
</dbReference>
<dbReference type="Proteomes" id="UP000051587">
    <property type="component" value="Unassembled WGS sequence"/>
</dbReference>
<dbReference type="AlphaFoldDB" id="A0A0P1FWF9"/>
<evidence type="ECO:0000256" key="5">
    <source>
        <dbReference type="ARBA" id="ARBA00022691"/>
    </source>
</evidence>
<keyword evidence="5 6" id="KW-0949">S-adenosyl-L-methionine</keyword>
<dbReference type="Pfam" id="PF02527">
    <property type="entry name" value="GidB"/>
    <property type="match status" value="1"/>
</dbReference>
<dbReference type="Gene3D" id="3.40.50.150">
    <property type="entry name" value="Vaccinia Virus protein VP39"/>
    <property type="match status" value="1"/>
</dbReference>
<organism evidence="7 8">
    <name type="scientific">Thalassovita gelatinovora</name>
    <name type="common">Thalassobius gelatinovorus</name>
    <dbReference type="NCBI Taxonomy" id="53501"/>
    <lineage>
        <taxon>Bacteria</taxon>
        <taxon>Pseudomonadati</taxon>
        <taxon>Pseudomonadota</taxon>
        <taxon>Alphaproteobacteria</taxon>
        <taxon>Rhodobacterales</taxon>
        <taxon>Roseobacteraceae</taxon>
        <taxon>Thalassovita</taxon>
    </lineage>
</organism>
<dbReference type="GO" id="GO:0005829">
    <property type="term" value="C:cytosol"/>
    <property type="evidence" value="ECO:0007669"/>
    <property type="project" value="TreeGrafter"/>
</dbReference>
<feature type="binding site" evidence="6">
    <location>
        <begin position="121"/>
        <end position="122"/>
    </location>
    <ligand>
        <name>S-adenosyl-L-methionine</name>
        <dbReference type="ChEBI" id="CHEBI:59789"/>
    </ligand>
</feature>
<keyword evidence="1 6" id="KW-0963">Cytoplasm</keyword>
<name>A0A0P1FWF9_THAGE</name>
<dbReference type="GO" id="GO:0070043">
    <property type="term" value="F:rRNA (guanine-N7-)-methyltransferase activity"/>
    <property type="evidence" value="ECO:0007669"/>
    <property type="project" value="UniProtKB-UniRule"/>
</dbReference>
<evidence type="ECO:0000256" key="4">
    <source>
        <dbReference type="ARBA" id="ARBA00022679"/>
    </source>
</evidence>